<evidence type="ECO:0000313" key="8">
    <source>
        <dbReference type="Proteomes" id="UP000571817"/>
    </source>
</evidence>
<feature type="domain" description="HTH lysR-type" evidence="6">
    <location>
        <begin position="2"/>
        <end position="59"/>
    </location>
</feature>
<dbReference type="PANTHER" id="PTHR30346">
    <property type="entry name" value="TRANSCRIPTIONAL DUAL REGULATOR HCAR-RELATED"/>
    <property type="match status" value="1"/>
</dbReference>
<dbReference type="SUPFAM" id="SSF46785">
    <property type="entry name" value="Winged helix' DNA-binding domain"/>
    <property type="match status" value="1"/>
</dbReference>
<dbReference type="SUPFAM" id="SSF53850">
    <property type="entry name" value="Periplasmic binding protein-like II"/>
    <property type="match status" value="1"/>
</dbReference>
<name>A0A853D6N0_9MICO</name>
<feature type="region of interest" description="Disordered" evidence="5">
    <location>
        <begin position="125"/>
        <end position="156"/>
    </location>
</feature>
<dbReference type="InterPro" id="IPR005119">
    <property type="entry name" value="LysR_subst-bd"/>
</dbReference>
<dbReference type="Proteomes" id="UP000571817">
    <property type="component" value="Unassembled WGS sequence"/>
</dbReference>
<dbReference type="InterPro" id="IPR000847">
    <property type="entry name" value="LysR_HTH_N"/>
</dbReference>
<dbReference type="GO" id="GO:0032993">
    <property type="term" value="C:protein-DNA complex"/>
    <property type="evidence" value="ECO:0007669"/>
    <property type="project" value="TreeGrafter"/>
</dbReference>
<dbReference type="Pfam" id="PF03466">
    <property type="entry name" value="LysR_substrate"/>
    <property type="match status" value="1"/>
</dbReference>
<dbReference type="Gene3D" id="3.40.190.10">
    <property type="entry name" value="Periplasmic binding protein-like II"/>
    <property type="match status" value="2"/>
</dbReference>
<evidence type="ECO:0000256" key="5">
    <source>
        <dbReference type="SAM" id="MobiDB-lite"/>
    </source>
</evidence>
<reference evidence="7 8" key="1">
    <citation type="submission" date="2020-07" db="EMBL/GenBank/DDBJ databases">
        <title>Sequencing the genomes of 1000 actinobacteria strains.</title>
        <authorList>
            <person name="Klenk H.-P."/>
        </authorList>
    </citation>
    <scope>NUCLEOTIDE SEQUENCE [LARGE SCALE GENOMIC DNA]</scope>
    <source>
        <strain evidence="7 8">DSM 29531</strain>
    </source>
</reference>
<dbReference type="GO" id="GO:0003700">
    <property type="term" value="F:DNA-binding transcription factor activity"/>
    <property type="evidence" value="ECO:0007669"/>
    <property type="project" value="InterPro"/>
</dbReference>
<sequence length="298" mass="32075">MLDVNRLRVFRAVVASGSVQAAALNLGYTPSAISQHVSALQRETGLQLFEKSGRGISATPTGRALAAQSDEVMNNLARLDGVVDDLREGRTGTLAISCFASAGEQWIPLVARSLQRDFPDVQFTVDLNEQPSPTGPGRPDIDVRTEQPEDPPTRVNGYTRYELTEEPYWVVFSSDNPLAELGVVPMSALADHRWVMDNQDDDVCGRIVRGATRAAGFTPRYSAQTVDHHTSIAFAAAGIGVAVIPQLALGVLPADACSRPIADPAPRRRIVVFVRDNASANPAVARTLQLLRDITAPV</sequence>
<dbReference type="GO" id="GO:0003677">
    <property type="term" value="F:DNA binding"/>
    <property type="evidence" value="ECO:0007669"/>
    <property type="project" value="UniProtKB-KW"/>
</dbReference>
<dbReference type="Gene3D" id="1.10.10.10">
    <property type="entry name" value="Winged helix-like DNA-binding domain superfamily/Winged helix DNA-binding domain"/>
    <property type="match status" value="1"/>
</dbReference>
<dbReference type="PANTHER" id="PTHR30346:SF29">
    <property type="entry name" value="LYSR SUBSTRATE-BINDING"/>
    <property type="match status" value="1"/>
</dbReference>
<evidence type="ECO:0000259" key="6">
    <source>
        <dbReference type="PROSITE" id="PS50931"/>
    </source>
</evidence>
<dbReference type="EMBL" id="JACCFW010000001">
    <property type="protein sequence ID" value="NYJ73046.1"/>
    <property type="molecule type" value="Genomic_DNA"/>
</dbReference>
<evidence type="ECO:0000256" key="1">
    <source>
        <dbReference type="ARBA" id="ARBA00009437"/>
    </source>
</evidence>
<dbReference type="InterPro" id="IPR036388">
    <property type="entry name" value="WH-like_DNA-bd_sf"/>
</dbReference>
<comment type="similarity">
    <text evidence="1">Belongs to the LysR transcriptional regulatory family.</text>
</comment>
<protein>
    <submittedName>
        <fullName evidence="7">DNA-binding transcriptional LysR family regulator</fullName>
    </submittedName>
</protein>
<keyword evidence="8" id="KW-1185">Reference proteome</keyword>
<dbReference type="AlphaFoldDB" id="A0A853D6N0"/>
<evidence type="ECO:0000256" key="2">
    <source>
        <dbReference type="ARBA" id="ARBA00023015"/>
    </source>
</evidence>
<evidence type="ECO:0000256" key="4">
    <source>
        <dbReference type="ARBA" id="ARBA00023163"/>
    </source>
</evidence>
<keyword evidence="3 7" id="KW-0238">DNA-binding</keyword>
<dbReference type="PROSITE" id="PS50931">
    <property type="entry name" value="HTH_LYSR"/>
    <property type="match status" value="1"/>
</dbReference>
<proteinExistence type="inferred from homology"/>
<evidence type="ECO:0000256" key="3">
    <source>
        <dbReference type="ARBA" id="ARBA00023125"/>
    </source>
</evidence>
<evidence type="ECO:0000313" key="7">
    <source>
        <dbReference type="EMBL" id="NYJ73046.1"/>
    </source>
</evidence>
<dbReference type="RefSeq" id="WP_179478030.1">
    <property type="nucleotide sequence ID" value="NZ_JACCFW010000001.1"/>
</dbReference>
<accession>A0A853D6N0</accession>
<comment type="caution">
    <text evidence="7">The sequence shown here is derived from an EMBL/GenBank/DDBJ whole genome shotgun (WGS) entry which is preliminary data.</text>
</comment>
<dbReference type="InterPro" id="IPR036390">
    <property type="entry name" value="WH_DNA-bd_sf"/>
</dbReference>
<dbReference type="Pfam" id="PF00126">
    <property type="entry name" value="HTH_1"/>
    <property type="match status" value="1"/>
</dbReference>
<keyword evidence="2" id="KW-0805">Transcription regulation</keyword>
<gene>
    <name evidence="7" type="ORF">HNR15_000009</name>
</gene>
<keyword evidence="4" id="KW-0804">Transcription</keyword>
<organism evidence="7 8">
    <name type="scientific">Allobranchiibius huperziae</name>
    <dbReference type="NCBI Taxonomy" id="1874116"/>
    <lineage>
        <taxon>Bacteria</taxon>
        <taxon>Bacillati</taxon>
        <taxon>Actinomycetota</taxon>
        <taxon>Actinomycetes</taxon>
        <taxon>Micrococcales</taxon>
        <taxon>Dermacoccaceae</taxon>
        <taxon>Allobranchiibius</taxon>
    </lineage>
</organism>